<keyword evidence="3" id="KW-0560">Oxidoreductase</keyword>
<dbReference type="PIRSF" id="PIRSF000130">
    <property type="entry name" value="IMPDH"/>
    <property type="match status" value="1"/>
</dbReference>
<evidence type="ECO:0000259" key="9">
    <source>
        <dbReference type="PROSITE" id="PS51371"/>
    </source>
</evidence>
<dbReference type="SMART" id="SM01240">
    <property type="entry name" value="IMPDH"/>
    <property type="match status" value="1"/>
</dbReference>
<reference evidence="10" key="2">
    <citation type="submission" date="2020-09" db="EMBL/GenBank/DDBJ databases">
        <authorList>
            <person name="Sun Q."/>
            <person name="Ohkuma M."/>
        </authorList>
    </citation>
    <scope>NUCLEOTIDE SEQUENCE</scope>
    <source>
        <strain evidence="10">JCM 10088</strain>
    </source>
</reference>
<dbReference type="SUPFAM" id="SSF51412">
    <property type="entry name" value="Inosine monophosphate dehydrogenase (IMPDH)"/>
    <property type="match status" value="1"/>
</dbReference>
<evidence type="ECO:0000313" key="10">
    <source>
        <dbReference type="EMBL" id="GGP21842.1"/>
    </source>
</evidence>
<evidence type="ECO:0000256" key="6">
    <source>
        <dbReference type="PIRSR" id="PIRSR000130-3"/>
    </source>
</evidence>
<evidence type="ECO:0000256" key="7">
    <source>
        <dbReference type="PIRSR" id="PIRSR000130-4"/>
    </source>
</evidence>
<dbReference type="RefSeq" id="WP_188596799.1">
    <property type="nucleotide sequence ID" value="NZ_BMNL01000003.1"/>
</dbReference>
<feature type="binding site" description="in other chain" evidence="7">
    <location>
        <position position="296"/>
    </location>
    <ligand>
        <name>K(+)</name>
        <dbReference type="ChEBI" id="CHEBI:29103"/>
        <note>ligand shared between two tetrameric partners</note>
    </ligand>
</feature>
<dbReference type="InterPro" id="IPR001093">
    <property type="entry name" value="IMP_DH_GMPRt"/>
</dbReference>
<dbReference type="PROSITE" id="PS51371">
    <property type="entry name" value="CBS"/>
    <property type="match status" value="1"/>
</dbReference>
<dbReference type="InterPro" id="IPR046342">
    <property type="entry name" value="CBS_dom_sf"/>
</dbReference>
<dbReference type="PANTHER" id="PTHR11911:SF111">
    <property type="entry name" value="INOSINE-5'-MONOPHOSPHATE DEHYDROGENASE"/>
    <property type="match status" value="1"/>
</dbReference>
<dbReference type="SUPFAM" id="SSF54631">
    <property type="entry name" value="CBS-domain pair"/>
    <property type="match status" value="1"/>
</dbReference>
<dbReference type="GO" id="GO:0006183">
    <property type="term" value="P:GTP biosynthetic process"/>
    <property type="evidence" value="ECO:0007669"/>
    <property type="project" value="TreeGrafter"/>
</dbReference>
<evidence type="ECO:0000256" key="1">
    <source>
        <dbReference type="ARBA" id="ARBA00005502"/>
    </source>
</evidence>
<keyword evidence="11" id="KW-1185">Reference proteome</keyword>
<dbReference type="Pfam" id="PF00571">
    <property type="entry name" value="CBS"/>
    <property type="match status" value="2"/>
</dbReference>
<accession>A0A830GXH3</accession>
<dbReference type="CDD" id="cd02205">
    <property type="entry name" value="CBS_pair_SF"/>
    <property type="match status" value="1"/>
</dbReference>
<keyword evidence="6" id="KW-0520">NAD</keyword>
<dbReference type="CDD" id="cd00381">
    <property type="entry name" value="IMPDH"/>
    <property type="match status" value="1"/>
</dbReference>
<dbReference type="OrthoDB" id="30701at2157"/>
<dbReference type="InterPro" id="IPR000644">
    <property type="entry name" value="CBS_dom"/>
</dbReference>
<feature type="active site" description="Thioimidate intermediate" evidence="5">
    <location>
        <position position="296"/>
    </location>
</feature>
<dbReference type="GO" id="GO:0003938">
    <property type="term" value="F:IMP dehydrogenase activity"/>
    <property type="evidence" value="ECO:0007669"/>
    <property type="project" value="InterPro"/>
</dbReference>
<keyword evidence="2" id="KW-0479">Metal-binding</keyword>
<dbReference type="Proteomes" id="UP000610960">
    <property type="component" value="Unassembled WGS sequence"/>
</dbReference>
<evidence type="ECO:0000313" key="11">
    <source>
        <dbReference type="Proteomes" id="UP000610960"/>
    </source>
</evidence>
<reference evidence="10" key="1">
    <citation type="journal article" date="2014" name="Int. J. Syst. Evol. Microbiol.">
        <title>Complete genome sequence of Corynebacterium casei LMG S-19264T (=DSM 44701T), isolated from a smear-ripened cheese.</title>
        <authorList>
            <consortium name="US DOE Joint Genome Institute (JGI-PGF)"/>
            <person name="Walter F."/>
            <person name="Albersmeier A."/>
            <person name="Kalinowski J."/>
            <person name="Ruckert C."/>
        </authorList>
    </citation>
    <scope>NUCLEOTIDE SEQUENCE</scope>
    <source>
        <strain evidence="10">JCM 10088</strain>
    </source>
</reference>
<dbReference type="FunFam" id="3.20.20.70:FF:000424">
    <property type="entry name" value="Inosine-5'-monophosphate dehydrogenase 2"/>
    <property type="match status" value="1"/>
</dbReference>
<dbReference type="EMBL" id="BMNL01000003">
    <property type="protein sequence ID" value="GGP21842.1"/>
    <property type="molecule type" value="Genomic_DNA"/>
</dbReference>
<evidence type="ECO:0000256" key="8">
    <source>
        <dbReference type="PROSITE-ProRule" id="PRU00703"/>
    </source>
</evidence>
<dbReference type="Gene3D" id="3.20.20.70">
    <property type="entry name" value="Aldolase class I"/>
    <property type="match status" value="1"/>
</dbReference>
<keyword evidence="4 8" id="KW-0129">CBS domain</keyword>
<feature type="domain" description="CBS" evidence="9">
    <location>
        <begin position="152"/>
        <end position="209"/>
    </location>
</feature>
<dbReference type="SMART" id="SM00116">
    <property type="entry name" value="CBS"/>
    <property type="match status" value="2"/>
</dbReference>
<dbReference type="GO" id="GO:0046872">
    <property type="term" value="F:metal ion binding"/>
    <property type="evidence" value="ECO:0007669"/>
    <property type="project" value="UniProtKB-KW"/>
</dbReference>
<dbReference type="InterPro" id="IPR005990">
    <property type="entry name" value="IMP_DH"/>
</dbReference>
<comment type="caution">
    <text evidence="10">The sequence shown here is derived from an EMBL/GenBank/DDBJ whole genome shotgun (WGS) entry which is preliminary data.</text>
</comment>
<feature type="binding site" evidence="6">
    <location>
        <begin position="238"/>
        <end position="240"/>
    </location>
    <ligand>
        <name>NAD(+)</name>
        <dbReference type="ChEBI" id="CHEBI:57540"/>
    </ligand>
</feature>
<proteinExistence type="inferred from homology"/>
<evidence type="ECO:0000256" key="2">
    <source>
        <dbReference type="ARBA" id="ARBA00022723"/>
    </source>
</evidence>
<comment type="similarity">
    <text evidence="1">Belongs to the IMPDH/GMPR family.</text>
</comment>
<keyword evidence="7" id="KW-0630">Potassium</keyword>
<name>A0A830GXH3_9CREN</name>
<evidence type="ECO:0000256" key="5">
    <source>
        <dbReference type="PIRSR" id="PIRSR000130-1"/>
    </source>
</evidence>
<evidence type="ECO:0000256" key="4">
    <source>
        <dbReference type="ARBA" id="ARBA00023122"/>
    </source>
</evidence>
<sequence>MFRDKLPLSNASLTFRDVVLVPGRAVDEPAKVDLSTFVARGIPIRVPLVSSPMDTVTERDLAVAMAREGGVGVIHRNMTAESEVAMVRSVKESPRYSLQYIKVAPEAPVGEALAMMTAANLDSIPIVADDGSIFGIINRSSAISASGRVIDVASKPVVAPPSLGEEAIIKLMREKGLDVIPMVDSEGHYIGSVTYYDLTRGHPSLGKDGNLLVGAAVSPFDLERAKKLSKHADFLVIDVAHADNENVISAVARMVKEVDVGVVFGNVGTYKGAVDAITRIDYLAGLRVGIASGSICSTGVVTGAAAPTLWATAQVADAVLDSGASIPIIADGGIREPGDAVKAFAAGAWSVMMGRAFAQALESPSPVIRVGSHKYKYYRGMGSEGAREARFSLDRYGLKAKNVAEGVEGLVPYRGTVRDIVNYFVGGMQAAMGYIGAMNIREAWEKGAFSLVTSLGWSEVAPHDLFTDVEGD</sequence>
<dbReference type="InterPro" id="IPR013785">
    <property type="entry name" value="Aldolase_TIM"/>
</dbReference>
<dbReference type="AlphaFoldDB" id="A0A830GXH3"/>
<feature type="active site" description="Proton acceptor" evidence="5">
    <location>
        <position position="395"/>
    </location>
</feature>
<gene>
    <name evidence="10" type="ORF">GCM10007981_15290</name>
</gene>
<dbReference type="Pfam" id="PF00478">
    <property type="entry name" value="IMPDH"/>
    <property type="match status" value="1"/>
</dbReference>
<protein>
    <submittedName>
        <fullName evidence="10">IMP dehydrogenase</fullName>
    </submittedName>
</protein>
<evidence type="ECO:0000256" key="3">
    <source>
        <dbReference type="ARBA" id="ARBA00023002"/>
    </source>
</evidence>
<organism evidence="10 11">
    <name type="scientific">Thermocladium modestius</name>
    <dbReference type="NCBI Taxonomy" id="62609"/>
    <lineage>
        <taxon>Archaea</taxon>
        <taxon>Thermoproteota</taxon>
        <taxon>Thermoprotei</taxon>
        <taxon>Thermoproteales</taxon>
        <taxon>Thermoproteaceae</taxon>
        <taxon>Thermocladium</taxon>
    </lineage>
</organism>
<dbReference type="PANTHER" id="PTHR11911">
    <property type="entry name" value="INOSINE-5-MONOPHOSPHATE DEHYDROGENASE RELATED"/>
    <property type="match status" value="1"/>
</dbReference>
<feature type="binding site" description="in other chain" evidence="7">
    <location>
        <position position="293"/>
    </location>
    <ligand>
        <name>K(+)</name>
        <dbReference type="ChEBI" id="CHEBI:29103"/>
        <note>ligand shared between two tetrameric partners</note>
    </ligand>
</feature>